<comment type="catalytic activity">
    <reaction evidence="1">
        <text>Hydrolysis of terminal non-reducing alpha-L-arabinofuranoside residues in alpha-L-arabinosides.</text>
        <dbReference type="EC" id="3.2.1.55"/>
    </reaction>
</comment>
<keyword evidence="8" id="KW-1133">Transmembrane helix</keyword>
<keyword evidence="11" id="KW-1185">Reference proteome</keyword>
<dbReference type="InterPro" id="IPR055235">
    <property type="entry name" value="ASD1_cat"/>
</dbReference>
<evidence type="ECO:0000256" key="7">
    <source>
        <dbReference type="ARBA" id="ARBA00023180"/>
    </source>
</evidence>
<dbReference type="InterPro" id="IPR017853">
    <property type="entry name" value="GH"/>
</dbReference>
<keyword evidence="8" id="KW-0472">Membrane</keyword>
<dbReference type="PANTHER" id="PTHR31776:SF0">
    <property type="entry name" value="ALPHA-L-ARABINOFURANOSIDASE 1"/>
    <property type="match status" value="1"/>
</dbReference>
<keyword evidence="6 10" id="KW-0378">Hydrolase</keyword>
<dbReference type="InterPro" id="IPR051563">
    <property type="entry name" value="Glycosyl_Hydrolase_51"/>
</dbReference>
<dbReference type="AlphaFoldDB" id="A0A9P5P5C4"/>
<dbReference type="InterPro" id="IPR010720">
    <property type="entry name" value="Alpha-L-AF_C"/>
</dbReference>
<evidence type="ECO:0000256" key="4">
    <source>
        <dbReference type="ARBA" id="ARBA00012670"/>
    </source>
</evidence>
<dbReference type="Gene3D" id="2.60.120.260">
    <property type="entry name" value="Galactose-binding domain-like"/>
    <property type="match status" value="1"/>
</dbReference>
<dbReference type="Pfam" id="PF06964">
    <property type="entry name" value="Alpha-L-AF_C"/>
    <property type="match status" value="1"/>
</dbReference>
<evidence type="ECO:0000256" key="6">
    <source>
        <dbReference type="ARBA" id="ARBA00022801"/>
    </source>
</evidence>
<name>A0A9P5P5C4_9AGAR</name>
<comment type="caution">
    <text evidence="10">The sequence shown here is derived from an EMBL/GenBank/DDBJ whole genome shotgun (WGS) entry which is preliminary data.</text>
</comment>
<dbReference type="Proteomes" id="UP000772434">
    <property type="component" value="Unassembled WGS sequence"/>
</dbReference>
<evidence type="ECO:0000313" key="10">
    <source>
        <dbReference type="EMBL" id="KAF9046977.1"/>
    </source>
</evidence>
<evidence type="ECO:0000259" key="9">
    <source>
        <dbReference type="SMART" id="SM00813"/>
    </source>
</evidence>
<dbReference type="Gene3D" id="3.20.20.80">
    <property type="entry name" value="Glycosidases"/>
    <property type="match status" value="1"/>
</dbReference>
<dbReference type="PANTHER" id="PTHR31776">
    <property type="entry name" value="ALPHA-L-ARABINOFURANOSIDASE 1"/>
    <property type="match status" value="1"/>
</dbReference>
<sequence>MTPLQKVSYEVTTTPVPSHLALGENTFIEKVIDTDLHCYDRDNKLVHGVFILLFQCIRSSLKCIKRMIRKTFAFALAGAAAVYATTFDVTFSTTSGHKVPSTLYGLMFEDINSGDGGLYAELIQNRAFQQVTPGTSAALTAWATLGSASIAVVKSSSPVSTALPNALSFKPTATSGTVGFTNDGYFGIPVTAGWKYTGSFFYRTPTPPATKISSSFTVGLRSTSGTVFTSTTVPFTTSSSWQQATFTFTASSTQTSVTNLFALTVNAATIGELTMEFTLISLFPPTFNNRANGMRVDISEALLAMDPGFFRFPGGNNLEGQTPAQRWAWESTVNSLVDRPGRLGTWGYINTDGLGLYEYLQWIEDMGMEPIMAVFAGYTLNGASVAQNSLQTYITEAINQINFAIGDASSNPQAAIRSAMGHPEPFDLTYIEIGNEDFFSSTTYTNYRWSAFVDALSAEFPQLHYISTSATSGSVPKLTPAPTYWDLHIYSNPNFFINGAFNFDILPRNGLQFFQGEYATTTQNSGATLAYPFIDGSIAEAAYMTGFDRNSDIVFAASYAPLLSSVSSIQWTPDLINFSPNSLILSTSYYVQKLFSVYKGDFYLTSTTNTASSPVQWSVTRDTATSQYFLKRYHSEHCSLHAPIHPASTAGTGTILTAAPGTMNTPTKPTAAVPSNFSFTAGKTITYNAPGLSLSVLVVVS</sequence>
<organism evidence="10 11">
    <name type="scientific">Rhodocollybia butyracea</name>
    <dbReference type="NCBI Taxonomy" id="206335"/>
    <lineage>
        <taxon>Eukaryota</taxon>
        <taxon>Fungi</taxon>
        <taxon>Dikarya</taxon>
        <taxon>Basidiomycota</taxon>
        <taxon>Agaricomycotina</taxon>
        <taxon>Agaricomycetes</taxon>
        <taxon>Agaricomycetidae</taxon>
        <taxon>Agaricales</taxon>
        <taxon>Marasmiineae</taxon>
        <taxon>Omphalotaceae</taxon>
        <taxon>Rhodocollybia</taxon>
    </lineage>
</organism>
<dbReference type="EMBL" id="JADNRY010000502">
    <property type="protein sequence ID" value="KAF9046977.1"/>
    <property type="molecule type" value="Genomic_DNA"/>
</dbReference>
<dbReference type="SUPFAM" id="SSF51445">
    <property type="entry name" value="(Trans)glycosidases"/>
    <property type="match status" value="1"/>
</dbReference>
<dbReference type="Pfam" id="PF22848">
    <property type="entry name" value="ASD1_dom"/>
    <property type="match status" value="1"/>
</dbReference>
<evidence type="ECO:0000256" key="8">
    <source>
        <dbReference type="SAM" id="Phobius"/>
    </source>
</evidence>
<dbReference type="GO" id="GO:0046373">
    <property type="term" value="P:L-arabinose metabolic process"/>
    <property type="evidence" value="ECO:0007669"/>
    <property type="project" value="InterPro"/>
</dbReference>
<feature type="transmembrane region" description="Helical" evidence="8">
    <location>
        <begin position="73"/>
        <end position="91"/>
    </location>
</feature>
<feature type="domain" description="Alpha-L-arabinofuranosidase C-terminal" evidence="9">
    <location>
        <begin position="516"/>
        <end position="693"/>
    </location>
</feature>
<proteinExistence type="inferred from homology"/>
<dbReference type="SMART" id="SM00813">
    <property type="entry name" value="Alpha-L-AF_C"/>
    <property type="match status" value="1"/>
</dbReference>
<gene>
    <name evidence="10" type="ORF">BDP27DRAFT_1454928</name>
</gene>
<evidence type="ECO:0000256" key="5">
    <source>
        <dbReference type="ARBA" id="ARBA00022729"/>
    </source>
</evidence>
<accession>A0A9P5P5C4</accession>
<dbReference type="GO" id="GO:0046556">
    <property type="term" value="F:alpha-L-arabinofuranosidase activity"/>
    <property type="evidence" value="ECO:0007669"/>
    <property type="project" value="UniProtKB-EC"/>
</dbReference>
<evidence type="ECO:0000256" key="1">
    <source>
        <dbReference type="ARBA" id="ARBA00001462"/>
    </source>
</evidence>
<keyword evidence="7" id="KW-0325">Glycoprotein</keyword>
<keyword evidence="5" id="KW-0732">Signal</keyword>
<keyword evidence="8" id="KW-0812">Transmembrane</keyword>
<comment type="pathway">
    <text evidence="2">Glycan metabolism; L-arabinan degradation.</text>
</comment>
<dbReference type="EC" id="3.2.1.55" evidence="4"/>
<evidence type="ECO:0000256" key="3">
    <source>
        <dbReference type="ARBA" id="ARBA00007186"/>
    </source>
</evidence>
<protein>
    <recommendedName>
        <fullName evidence="4">non-reducing end alpha-L-arabinofuranosidase</fullName>
        <ecNumber evidence="4">3.2.1.55</ecNumber>
    </recommendedName>
</protein>
<evidence type="ECO:0000256" key="2">
    <source>
        <dbReference type="ARBA" id="ARBA00004834"/>
    </source>
</evidence>
<comment type="similarity">
    <text evidence="3">Belongs to the glycosyl hydrolase 51 family.</text>
</comment>
<reference evidence="10" key="1">
    <citation type="submission" date="2020-11" db="EMBL/GenBank/DDBJ databases">
        <authorList>
            <consortium name="DOE Joint Genome Institute"/>
            <person name="Ahrendt S."/>
            <person name="Riley R."/>
            <person name="Andreopoulos W."/>
            <person name="Labutti K."/>
            <person name="Pangilinan J."/>
            <person name="Ruiz-Duenas F.J."/>
            <person name="Barrasa J.M."/>
            <person name="Sanchez-Garcia M."/>
            <person name="Camarero S."/>
            <person name="Miyauchi S."/>
            <person name="Serrano A."/>
            <person name="Linde D."/>
            <person name="Babiker R."/>
            <person name="Drula E."/>
            <person name="Ayuso-Fernandez I."/>
            <person name="Pacheco R."/>
            <person name="Padilla G."/>
            <person name="Ferreira P."/>
            <person name="Barriuso J."/>
            <person name="Kellner H."/>
            <person name="Castanera R."/>
            <person name="Alfaro M."/>
            <person name="Ramirez L."/>
            <person name="Pisabarro A.G."/>
            <person name="Kuo A."/>
            <person name="Tritt A."/>
            <person name="Lipzen A."/>
            <person name="He G."/>
            <person name="Yan M."/>
            <person name="Ng V."/>
            <person name="Cullen D."/>
            <person name="Martin F."/>
            <person name="Rosso M.-N."/>
            <person name="Henrissat B."/>
            <person name="Hibbett D."/>
            <person name="Martinez A.T."/>
            <person name="Grigoriev I.V."/>
        </authorList>
    </citation>
    <scope>NUCLEOTIDE SEQUENCE</scope>
    <source>
        <strain evidence="10">AH 40177</strain>
    </source>
</reference>
<evidence type="ECO:0000313" key="11">
    <source>
        <dbReference type="Proteomes" id="UP000772434"/>
    </source>
</evidence>
<dbReference type="OrthoDB" id="406864at2759"/>